<dbReference type="Proteomes" id="UP000192761">
    <property type="component" value="Unassembled WGS sequence"/>
</dbReference>
<evidence type="ECO:0000313" key="1">
    <source>
        <dbReference type="EMBL" id="SMC29466.1"/>
    </source>
</evidence>
<name>A0A1W1XZX1_9NEIS</name>
<dbReference type="Gene3D" id="2.160.20.80">
    <property type="entry name" value="E3 ubiquitin-protein ligase SopA"/>
    <property type="match status" value="1"/>
</dbReference>
<gene>
    <name evidence="1" type="ORF">SAMN02745857_03854</name>
</gene>
<organism evidence="1 2">
    <name type="scientific">Andreprevotia lacus DSM 23236</name>
    <dbReference type="NCBI Taxonomy" id="1121001"/>
    <lineage>
        <taxon>Bacteria</taxon>
        <taxon>Pseudomonadati</taxon>
        <taxon>Pseudomonadota</taxon>
        <taxon>Betaproteobacteria</taxon>
        <taxon>Neisseriales</taxon>
        <taxon>Chitinibacteraceae</taxon>
        <taxon>Andreprevotia</taxon>
    </lineage>
</organism>
<evidence type="ECO:0000313" key="2">
    <source>
        <dbReference type="Proteomes" id="UP000192761"/>
    </source>
</evidence>
<accession>A0A1W1XZX1</accession>
<dbReference type="InterPro" id="IPR001646">
    <property type="entry name" value="5peptide_repeat"/>
</dbReference>
<dbReference type="SUPFAM" id="SSF141571">
    <property type="entry name" value="Pentapeptide repeat-like"/>
    <property type="match status" value="1"/>
</dbReference>
<keyword evidence="2" id="KW-1185">Reference proteome</keyword>
<dbReference type="AlphaFoldDB" id="A0A1W1XZX1"/>
<sequence length="135" mass="14900">MLIESEQVTEAWQVLSYGLQEDIIFRFCVIQDFDAEGGSAGGAFLSCRFNNLDIYWGIFNCCIFSECRFENCTFRGTSFPDCKFVECEFIGCAFVQDNLGSACSFRGASWYGCVQSLSAGMPTEIPLNHQAAGAA</sequence>
<dbReference type="RefSeq" id="WP_084092788.1">
    <property type="nucleotide sequence ID" value="NZ_FWXD01000035.1"/>
</dbReference>
<protein>
    <submittedName>
        <fullName evidence="1">Pentapeptide repeat-containing protein</fullName>
    </submittedName>
</protein>
<dbReference type="STRING" id="1121001.SAMN02745857_03854"/>
<dbReference type="OrthoDB" id="156143at2"/>
<reference evidence="1 2" key="1">
    <citation type="submission" date="2017-04" db="EMBL/GenBank/DDBJ databases">
        <authorList>
            <person name="Afonso C.L."/>
            <person name="Miller P.J."/>
            <person name="Scott M.A."/>
            <person name="Spackman E."/>
            <person name="Goraichik I."/>
            <person name="Dimitrov K.M."/>
            <person name="Suarez D.L."/>
            <person name="Swayne D.E."/>
        </authorList>
    </citation>
    <scope>NUCLEOTIDE SEQUENCE [LARGE SCALE GENOMIC DNA]</scope>
    <source>
        <strain evidence="1 2">DSM 23236</strain>
    </source>
</reference>
<proteinExistence type="predicted"/>
<dbReference type="EMBL" id="FWXD01000035">
    <property type="protein sequence ID" value="SMC29466.1"/>
    <property type="molecule type" value="Genomic_DNA"/>
</dbReference>
<dbReference type="Pfam" id="PF00805">
    <property type="entry name" value="Pentapeptide"/>
    <property type="match status" value="1"/>
</dbReference>